<feature type="domain" description="ABC transporter" evidence="10">
    <location>
        <begin position="5"/>
        <end position="235"/>
    </location>
</feature>
<evidence type="ECO:0000256" key="7">
    <source>
        <dbReference type="ARBA" id="ARBA00023136"/>
    </source>
</evidence>
<accession>A0A8J3VVM2</accession>
<dbReference type="PROSITE" id="PS00211">
    <property type="entry name" value="ABC_TRANSPORTER_1"/>
    <property type="match status" value="1"/>
</dbReference>
<keyword evidence="4" id="KW-0547">Nucleotide-binding</keyword>
<dbReference type="PANTHER" id="PTHR42711">
    <property type="entry name" value="ABC TRANSPORTER ATP-BINDING PROTEIN"/>
    <property type="match status" value="1"/>
</dbReference>
<keyword evidence="8" id="KW-0046">Antibiotic resistance</keyword>
<keyword evidence="3" id="KW-1003">Cell membrane</keyword>
<dbReference type="GO" id="GO:0005886">
    <property type="term" value="C:plasma membrane"/>
    <property type="evidence" value="ECO:0007669"/>
    <property type="project" value="UniProtKB-SubCell"/>
</dbReference>
<keyword evidence="7" id="KW-0472">Membrane</keyword>
<name>A0A8J3VVM2_9ACTN</name>
<dbReference type="Proteomes" id="UP000642748">
    <property type="component" value="Unassembled WGS sequence"/>
</dbReference>
<comment type="similarity">
    <text evidence="9">Belongs to the ABC transporter superfamily. Drug exporter-1 (DrugE1) (TC 3.A.1.105) family.</text>
</comment>
<dbReference type="InterPro" id="IPR005894">
    <property type="entry name" value="DrrA"/>
</dbReference>
<comment type="subcellular location">
    <subcellularLocation>
        <location evidence="1">Cell membrane</location>
        <topology evidence="1">Peripheral membrane protein</topology>
        <orientation evidence="1">Cytoplasmic side</orientation>
    </subcellularLocation>
</comment>
<dbReference type="GO" id="GO:1900753">
    <property type="term" value="P:doxorubicin transport"/>
    <property type="evidence" value="ECO:0007669"/>
    <property type="project" value="InterPro"/>
</dbReference>
<sequence>MDYAFQTSALVKRFGRTTALAGIDMAARPGTVLAVLGPNGAGKTTAIRILATLLRPDAGEAEVGGLDVVRHAAEIRRLIGLTGQYASLDEDLTGRENLVLIARLLDMPRSAVGSRADELLDRFGLTDHAARRVSTYSGGMRRRLDLAASMVGDPRIIFLDEPTTGLDPGRREDLWRIVRSLTADGRSVLLTTQYLEEADALADEVVVFDEGRVIATGTPAVLKQSVGGGQTVAVRPADPTQTGVVAKVLSAVSGREPDRSGGGVVTVAVDAGRVLTDVVLGLDAAGVDVAELSLRLPSLDEVYFALTGHHRTGDDERKAAE</sequence>
<dbReference type="GO" id="GO:0043215">
    <property type="term" value="P:daunorubicin transport"/>
    <property type="evidence" value="ECO:0007669"/>
    <property type="project" value="InterPro"/>
</dbReference>
<dbReference type="Pfam" id="PF00005">
    <property type="entry name" value="ABC_tran"/>
    <property type="match status" value="1"/>
</dbReference>
<evidence type="ECO:0000256" key="5">
    <source>
        <dbReference type="ARBA" id="ARBA00022840"/>
    </source>
</evidence>
<organism evidence="11 12">
    <name type="scientific">Rugosimonospora africana</name>
    <dbReference type="NCBI Taxonomy" id="556532"/>
    <lineage>
        <taxon>Bacteria</taxon>
        <taxon>Bacillati</taxon>
        <taxon>Actinomycetota</taxon>
        <taxon>Actinomycetes</taxon>
        <taxon>Micromonosporales</taxon>
        <taxon>Micromonosporaceae</taxon>
        <taxon>Rugosimonospora</taxon>
    </lineage>
</organism>
<gene>
    <name evidence="11" type="ORF">Raf01_80300</name>
</gene>
<evidence type="ECO:0000256" key="6">
    <source>
        <dbReference type="ARBA" id="ARBA00022967"/>
    </source>
</evidence>
<evidence type="ECO:0000313" key="12">
    <source>
        <dbReference type="Proteomes" id="UP000642748"/>
    </source>
</evidence>
<dbReference type="SMART" id="SM00382">
    <property type="entry name" value="AAA"/>
    <property type="match status" value="1"/>
</dbReference>
<dbReference type="GO" id="GO:0005524">
    <property type="term" value="F:ATP binding"/>
    <property type="evidence" value="ECO:0007669"/>
    <property type="project" value="UniProtKB-KW"/>
</dbReference>
<dbReference type="GO" id="GO:0016887">
    <property type="term" value="F:ATP hydrolysis activity"/>
    <property type="evidence" value="ECO:0007669"/>
    <property type="project" value="InterPro"/>
</dbReference>
<reference evidence="11" key="1">
    <citation type="submission" date="2021-01" db="EMBL/GenBank/DDBJ databases">
        <title>Whole genome shotgun sequence of Rugosimonospora africana NBRC 104875.</title>
        <authorList>
            <person name="Komaki H."/>
            <person name="Tamura T."/>
        </authorList>
    </citation>
    <scope>NUCLEOTIDE SEQUENCE</scope>
    <source>
        <strain evidence="11">NBRC 104875</strain>
    </source>
</reference>
<dbReference type="InterPro" id="IPR003593">
    <property type="entry name" value="AAA+_ATPase"/>
</dbReference>
<dbReference type="AlphaFoldDB" id="A0A8J3VVM2"/>
<proteinExistence type="inferred from homology"/>
<evidence type="ECO:0000256" key="2">
    <source>
        <dbReference type="ARBA" id="ARBA00022448"/>
    </source>
</evidence>
<dbReference type="InterPro" id="IPR050763">
    <property type="entry name" value="ABC_transporter_ATP-binding"/>
</dbReference>
<dbReference type="SUPFAM" id="SSF52540">
    <property type="entry name" value="P-loop containing nucleoside triphosphate hydrolases"/>
    <property type="match status" value="1"/>
</dbReference>
<keyword evidence="6" id="KW-1278">Translocase</keyword>
<dbReference type="Gene3D" id="3.40.50.300">
    <property type="entry name" value="P-loop containing nucleotide triphosphate hydrolases"/>
    <property type="match status" value="1"/>
</dbReference>
<dbReference type="InterPro" id="IPR017871">
    <property type="entry name" value="ABC_transporter-like_CS"/>
</dbReference>
<dbReference type="NCBIfam" id="TIGR01188">
    <property type="entry name" value="drrA"/>
    <property type="match status" value="1"/>
</dbReference>
<evidence type="ECO:0000256" key="9">
    <source>
        <dbReference type="ARBA" id="ARBA00049985"/>
    </source>
</evidence>
<evidence type="ECO:0000256" key="1">
    <source>
        <dbReference type="ARBA" id="ARBA00004413"/>
    </source>
</evidence>
<evidence type="ECO:0000256" key="3">
    <source>
        <dbReference type="ARBA" id="ARBA00022475"/>
    </source>
</evidence>
<dbReference type="InterPro" id="IPR027417">
    <property type="entry name" value="P-loop_NTPase"/>
</dbReference>
<protein>
    <submittedName>
        <fullName evidence="11">Daunorubicin resistance protein DrrA family ABC transporter ATP-binding protein</fullName>
    </submittedName>
</protein>
<dbReference type="PROSITE" id="PS50893">
    <property type="entry name" value="ABC_TRANSPORTER_2"/>
    <property type="match status" value="1"/>
</dbReference>
<comment type="caution">
    <text evidence="11">The sequence shown here is derived from an EMBL/GenBank/DDBJ whole genome shotgun (WGS) entry which is preliminary data.</text>
</comment>
<dbReference type="GO" id="GO:0046677">
    <property type="term" value="P:response to antibiotic"/>
    <property type="evidence" value="ECO:0007669"/>
    <property type="project" value="UniProtKB-KW"/>
</dbReference>
<dbReference type="EMBL" id="BONZ01000086">
    <property type="protein sequence ID" value="GIH19858.1"/>
    <property type="molecule type" value="Genomic_DNA"/>
</dbReference>
<keyword evidence="2" id="KW-0813">Transport</keyword>
<evidence type="ECO:0000313" key="11">
    <source>
        <dbReference type="EMBL" id="GIH19858.1"/>
    </source>
</evidence>
<dbReference type="RefSeq" id="WP_203923303.1">
    <property type="nucleotide sequence ID" value="NZ_BONZ01000086.1"/>
</dbReference>
<dbReference type="FunFam" id="3.40.50.300:FF:000589">
    <property type="entry name" value="ABC transporter, ATP-binding subunit"/>
    <property type="match status" value="1"/>
</dbReference>
<evidence type="ECO:0000256" key="8">
    <source>
        <dbReference type="ARBA" id="ARBA00023251"/>
    </source>
</evidence>
<dbReference type="InterPro" id="IPR003439">
    <property type="entry name" value="ABC_transporter-like_ATP-bd"/>
</dbReference>
<keyword evidence="12" id="KW-1185">Reference proteome</keyword>
<evidence type="ECO:0000256" key="4">
    <source>
        <dbReference type="ARBA" id="ARBA00022741"/>
    </source>
</evidence>
<dbReference type="PANTHER" id="PTHR42711:SF19">
    <property type="entry name" value="DOXORUBICIN RESISTANCE ATP-BINDING PROTEIN DRRA"/>
    <property type="match status" value="1"/>
</dbReference>
<keyword evidence="5 11" id="KW-0067">ATP-binding</keyword>
<evidence type="ECO:0000259" key="10">
    <source>
        <dbReference type="PROSITE" id="PS50893"/>
    </source>
</evidence>